<feature type="transmembrane region" description="Helical" evidence="1">
    <location>
        <begin position="16"/>
        <end position="35"/>
    </location>
</feature>
<accession>A0A381WPP8</accession>
<evidence type="ECO:0000313" key="2">
    <source>
        <dbReference type="EMBL" id="SVA54430.1"/>
    </source>
</evidence>
<keyword evidence="1" id="KW-0812">Transmembrane</keyword>
<evidence type="ECO:0000256" key="1">
    <source>
        <dbReference type="SAM" id="Phobius"/>
    </source>
</evidence>
<dbReference type="AlphaFoldDB" id="A0A381WPP8"/>
<dbReference type="EMBL" id="UINC01012466">
    <property type="protein sequence ID" value="SVA54430.1"/>
    <property type="molecule type" value="Genomic_DNA"/>
</dbReference>
<gene>
    <name evidence="2" type="ORF">METZ01_LOCUS107284</name>
</gene>
<proteinExistence type="predicted"/>
<sequence length="49" mass="5700">MNEENQNDAQIKDEQTSAILATSTIIIFFAVYWFFQIQSVRELLELAYG</sequence>
<reference evidence="2" key="1">
    <citation type="submission" date="2018-05" db="EMBL/GenBank/DDBJ databases">
        <authorList>
            <person name="Lanie J.A."/>
            <person name="Ng W.-L."/>
            <person name="Kazmierczak K.M."/>
            <person name="Andrzejewski T.M."/>
            <person name="Davidsen T.M."/>
            <person name="Wayne K.J."/>
            <person name="Tettelin H."/>
            <person name="Glass J.I."/>
            <person name="Rusch D."/>
            <person name="Podicherti R."/>
            <person name="Tsui H.-C.T."/>
            <person name="Winkler M.E."/>
        </authorList>
    </citation>
    <scope>NUCLEOTIDE SEQUENCE</scope>
</reference>
<keyword evidence="1" id="KW-1133">Transmembrane helix</keyword>
<name>A0A381WPP8_9ZZZZ</name>
<protein>
    <submittedName>
        <fullName evidence="2">Uncharacterized protein</fullName>
    </submittedName>
</protein>
<keyword evidence="1" id="KW-0472">Membrane</keyword>
<organism evidence="2">
    <name type="scientific">marine metagenome</name>
    <dbReference type="NCBI Taxonomy" id="408172"/>
    <lineage>
        <taxon>unclassified sequences</taxon>
        <taxon>metagenomes</taxon>
        <taxon>ecological metagenomes</taxon>
    </lineage>
</organism>